<dbReference type="InterPro" id="IPR029030">
    <property type="entry name" value="Caspase-like_dom_sf"/>
</dbReference>
<feature type="domain" description="Caspase family p20" evidence="11">
    <location>
        <begin position="141"/>
        <end position="277"/>
    </location>
</feature>
<dbReference type="PIRSF" id="PIRSF038001">
    <property type="entry name" value="Caspase_ICE"/>
    <property type="match status" value="1"/>
</dbReference>
<reference evidence="13 14" key="1">
    <citation type="submission" date="2024-11" db="EMBL/GenBank/DDBJ databases">
        <title>Chromosome-level genome assembly of the freshwater bivalve Anodonta woodiana.</title>
        <authorList>
            <person name="Chen X."/>
        </authorList>
    </citation>
    <scope>NUCLEOTIDE SEQUENCE [LARGE SCALE GENOMIC DNA]</scope>
    <source>
        <strain evidence="13">MN2024</strain>
        <tissue evidence="13">Gills</tissue>
    </source>
</reference>
<dbReference type="PRINTS" id="PR00376">
    <property type="entry name" value="IL1BCENZYME"/>
</dbReference>
<dbReference type="GO" id="GO:0006508">
    <property type="term" value="P:proteolysis"/>
    <property type="evidence" value="ECO:0007669"/>
    <property type="project" value="UniProtKB-KW"/>
</dbReference>
<evidence type="ECO:0000259" key="11">
    <source>
        <dbReference type="PROSITE" id="PS50208"/>
    </source>
</evidence>
<dbReference type="InterPro" id="IPR011029">
    <property type="entry name" value="DEATH-like_dom_sf"/>
</dbReference>
<dbReference type="PROSITE" id="PS01121">
    <property type="entry name" value="CASPASE_HIS"/>
    <property type="match status" value="1"/>
</dbReference>
<accession>A0ABD3VKX8</accession>
<dbReference type="GO" id="GO:0008234">
    <property type="term" value="F:cysteine-type peptidase activity"/>
    <property type="evidence" value="ECO:0007669"/>
    <property type="project" value="UniProtKB-KW"/>
</dbReference>
<dbReference type="EMBL" id="JBJQND010000011">
    <property type="protein sequence ID" value="KAL3861916.1"/>
    <property type="molecule type" value="Genomic_DNA"/>
</dbReference>
<dbReference type="Gene3D" id="3.40.50.1460">
    <property type="match status" value="1"/>
</dbReference>
<feature type="domain" description="CARD" evidence="12">
    <location>
        <begin position="1"/>
        <end position="91"/>
    </location>
</feature>
<dbReference type="GO" id="GO:0006915">
    <property type="term" value="P:apoptotic process"/>
    <property type="evidence" value="ECO:0007669"/>
    <property type="project" value="UniProtKB-KW"/>
</dbReference>
<dbReference type="SMART" id="SM00115">
    <property type="entry name" value="CASc"/>
    <property type="match status" value="1"/>
</dbReference>
<keyword evidence="14" id="KW-1185">Reference proteome</keyword>
<dbReference type="InterPro" id="IPR016129">
    <property type="entry name" value="Caspase_his_AS"/>
</dbReference>
<evidence type="ECO:0000256" key="1">
    <source>
        <dbReference type="ARBA" id="ARBA00010134"/>
    </source>
</evidence>
<dbReference type="Pfam" id="PF00656">
    <property type="entry name" value="Peptidase_C14"/>
    <property type="match status" value="1"/>
</dbReference>
<keyword evidence="6" id="KW-0865">Zymogen</keyword>
<evidence type="ECO:0000256" key="2">
    <source>
        <dbReference type="ARBA" id="ARBA00022670"/>
    </source>
</evidence>
<keyword evidence="4" id="KW-0378">Hydrolase</keyword>
<evidence type="ECO:0000256" key="5">
    <source>
        <dbReference type="ARBA" id="ARBA00022807"/>
    </source>
</evidence>
<dbReference type="PANTHER" id="PTHR47901:SF8">
    <property type="entry name" value="CASPASE-3"/>
    <property type="match status" value="1"/>
</dbReference>
<dbReference type="InterPro" id="IPR001309">
    <property type="entry name" value="Pept_C14_p20"/>
</dbReference>
<dbReference type="Proteomes" id="UP001634394">
    <property type="component" value="Unassembled WGS sequence"/>
</dbReference>
<gene>
    <name evidence="13" type="ORF">ACJMK2_007928</name>
</gene>
<evidence type="ECO:0000256" key="9">
    <source>
        <dbReference type="SAM" id="MobiDB-lite"/>
    </source>
</evidence>
<evidence type="ECO:0000256" key="6">
    <source>
        <dbReference type="ARBA" id="ARBA00023145"/>
    </source>
</evidence>
<evidence type="ECO:0000259" key="12">
    <source>
        <dbReference type="PROSITE" id="PS50209"/>
    </source>
</evidence>
<feature type="domain" description="Caspase family p10" evidence="10">
    <location>
        <begin position="312"/>
        <end position="404"/>
    </location>
</feature>
<dbReference type="SUPFAM" id="SSF47986">
    <property type="entry name" value="DEATH domain"/>
    <property type="match status" value="1"/>
</dbReference>
<evidence type="ECO:0000313" key="13">
    <source>
        <dbReference type="EMBL" id="KAL3861916.1"/>
    </source>
</evidence>
<feature type="active site" evidence="7">
    <location>
        <position position="230"/>
    </location>
</feature>
<dbReference type="InterPro" id="IPR002138">
    <property type="entry name" value="Pept_C14_p10"/>
</dbReference>
<dbReference type="Pfam" id="PF00619">
    <property type="entry name" value="CARD"/>
    <property type="match status" value="1"/>
</dbReference>
<organism evidence="13 14">
    <name type="scientific">Sinanodonta woodiana</name>
    <name type="common">Chinese pond mussel</name>
    <name type="synonym">Anodonta woodiana</name>
    <dbReference type="NCBI Taxonomy" id="1069815"/>
    <lineage>
        <taxon>Eukaryota</taxon>
        <taxon>Metazoa</taxon>
        <taxon>Spiralia</taxon>
        <taxon>Lophotrochozoa</taxon>
        <taxon>Mollusca</taxon>
        <taxon>Bivalvia</taxon>
        <taxon>Autobranchia</taxon>
        <taxon>Heteroconchia</taxon>
        <taxon>Palaeoheterodonta</taxon>
        <taxon>Unionida</taxon>
        <taxon>Unionoidea</taxon>
        <taxon>Unionidae</taxon>
        <taxon>Unioninae</taxon>
        <taxon>Sinanodonta</taxon>
    </lineage>
</organism>
<dbReference type="PROSITE" id="PS50209">
    <property type="entry name" value="CARD"/>
    <property type="match status" value="1"/>
</dbReference>
<dbReference type="CDD" id="cd01671">
    <property type="entry name" value="CARD"/>
    <property type="match status" value="1"/>
</dbReference>
<dbReference type="PROSITE" id="PS01122">
    <property type="entry name" value="CASPASE_CYS"/>
    <property type="match status" value="1"/>
</dbReference>
<dbReference type="InterPro" id="IPR002398">
    <property type="entry name" value="Pept_C14"/>
</dbReference>
<dbReference type="AlphaFoldDB" id="A0ABD3VKX8"/>
<evidence type="ECO:0000256" key="7">
    <source>
        <dbReference type="PIRSR" id="PIRSR038001-1"/>
    </source>
</evidence>
<comment type="caution">
    <text evidence="13">The sequence shown here is derived from an EMBL/GenBank/DDBJ whole genome shotgun (WGS) entry which is preliminary data.</text>
</comment>
<keyword evidence="3" id="KW-0053">Apoptosis</keyword>
<dbReference type="SUPFAM" id="SSF52129">
    <property type="entry name" value="Caspase-like"/>
    <property type="match status" value="1"/>
</dbReference>
<evidence type="ECO:0000256" key="8">
    <source>
        <dbReference type="RuleBase" id="RU003971"/>
    </source>
</evidence>
<feature type="active site" evidence="7">
    <location>
        <position position="273"/>
    </location>
</feature>
<dbReference type="PROSITE" id="PS50208">
    <property type="entry name" value="CASPASE_P20"/>
    <property type="match status" value="1"/>
</dbReference>
<proteinExistence type="inferred from homology"/>
<evidence type="ECO:0000313" key="14">
    <source>
        <dbReference type="Proteomes" id="UP001634394"/>
    </source>
</evidence>
<dbReference type="InterPro" id="IPR033139">
    <property type="entry name" value="Caspase_cys_AS"/>
</dbReference>
<evidence type="ECO:0000256" key="3">
    <source>
        <dbReference type="ARBA" id="ARBA00022703"/>
    </source>
</evidence>
<dbReference type="Gene3D" id="1.10.533.10">
    <property type="entry name" value="Death Domain, Fas"/>
    <property type="match status" value="1"/>
</dbReference>
<comment type="similarity">
    <text evidence="1 8">Belongs to the peptidase C14A family.</text>
</comment>
<dbReference type="SMART" id="SM00114">
    <property type="entry name" value="CARD"/>
    <property type="match status" value="1"/>
</dbReference>
<keyword evidence="5" id="KW-0788">Thiol protease</keyword>
<dbReference type="PANTHER" id="PTHR47901">
    <property type="entry name" value="CASPASE RECRUITMENT DOMAIN-CONTAINING PROTEIN 18"/>
    <property type="match status" value="1"/>
</dbReference>
<keyword evidence="2" id="KW-0645">Protease</keyword>
<sequence length="408" mass="46721">MDTQDRETLRKNRINLRDNIADPDAVNELLYEREIFTEAMKQEVEAQTTDIKKIIKILDLVPRRGRKAFDEFYQILLDTKNDDAAAFLKPTRPTVEELPLDWPNENAMTEEIKVIHCSQTSEVYRENWNNSMKTYSMKKERRGRAVIINNKVFNGPLTKDEDEVLRCALPTRDGTDMDKDRLKVLFEQLYFDVVVHGDKTGQEIRKALEKEKMDQYHQTADCFILAILSHGTQAGIYGVDGDVVSVEDITGYFGTNSCPNLAGKPKIFFIQACQGEGKDLGGAASSGPDTSDVQDSMKEMSLNQPDAKRESSETKIATMRDILIAFATHPGFISLRNTRYGTWFIQAVIWVFQRYSHKEELSSLLRKVNYVVSKGKTFDKKEESHVLQAARYTTSFIKDFYFFPGCHE</sequence>
<feature type="region of interest" description="Disordered" evidence="9">
    <location>
        <begin position="280"/>
        <end position="311"/>
    </location>
</feature>
<name>A0ABD3VKX8_SINWO</name>
<evidence type="ECO:0008006" key="15">
    <source>
        <dbReference type="Google" id="ProtNLM"/>
    </source>
</evidence>
<dbReference type="InterPro" id="IPR001315">
    <property type="entry name" value="CARD"/>
</dbReference>
<dbReference type="InterPro" id="IPR015917">
    <property type="entry name" value="Pept_C14A"/>
</dbReference>
<evidence type="ECO:0000259" key="10">
    <source>
        <dbReference type="PROSITE" id="PS50207"/>
    </source>
</evidence>
<protein>
    <recommendedName>
        <fullName evidence="15">Caspase-2</fullName>
    </recommendedName>
</protein>
<dbReference type="CDD" id="cd00032">
    <property type="entry name" value="CASc"/>
    <property type="match status" value="1"/>
</dbReference>
<evidence type="ECO:0000256" key="4">
    <source>
        <dbReference type="ARBA" id="ARBA00022801"/>
    </source>
</evidence>
<dbReference type="InterPro" id="IPR011600">
    <property type="entry name" value="Pept_C14_caspase"/>
</dbReference>
<dbReference type="PROSITE" id="PS50207">
    <property type="entry name" value="CASPASE_P10"/>
    <property type="match status" value="1"/>
</dbReference>